<reference evidence="1" key="1">
    <citation type="submission" date="2020-02" db="EMBL/GenBank/DDBJ databases">
        <authorList>
            <person name="Meier V. D."/>
        </authorList>
    </citation>
    <scope>NUCLEOTIDE SEQUENCE</scope>
    <source>
        <strain evidence="1">AVDCRST_MAG04</strain>
    </source>
</reference>
<accession>A0A6J4IEK7</accession>
<gene>
    <name evidence="1" type="ORF">AVDCRST_MAG04-1967</name>
</gene>
<organism evidence="1">
    <name type="scientific">uncultured Acetobacteraceae bacterium</name>
    <dbReference type="NCBI Taxonomy" id="169975"/>
    <lineage>
        <taxon>Bacteria</taxon>
        <taxon>Pseudomonadati</taxon>
        <taxon>Pseudomonadota</taxon>
        <taxon>Alphaproteobacteria</taxon>
        <taxon>Acetobacterales</taxon>
        <taxon>Acetobacteraceae</taxon>
        <taxon>environmental samples</taxon>
    </lineage>
</organism>
<dbReference type="AlphaFoldDB" id="A0A6J4IEK7"/>
<name>A0A6J4IEK7_9PROT</name>
<proteinExistence type="predicted"/>
<dbReference type="EMBL" id="CADCTL010000135">
    <property type="protein sequence ID" value="CAA9248210.1"/>
    <property type="molecule type" value="Genomic_DNA"/>
</dbReference>
<sequence length="259" mass="27289">MAAWVAPFRQMERMKRELRRIPEMLGARRSVRVCGVPAADDLEGQVRLEALVGLLEAHGLRARFGASGGDAAVWLGDGAAEFGAVPALVWPRPDAEAAVLDAVKPRGGDGIVLCVPAGSRVASAGAAGFRTAAVPDVAHALWGLLDHHPRGGDGRVLSFDADIGGLLPRSRVAALERMQMLLTRGLASAGLVAVARRRLIEAARRGLAAHAEVEAERIGPTILAALVGRGIRTRGGRGSAAAAYWKEWATEDRCGFHRA</sequence>
<protein>
    <submittedName>
        <fullName evidence="1">Uncharacterized protein</fullName>
    </submittedName>
</protein>
<evidence type="ECO:0000313" key="1">
    <source>
        <dbReference type="EMBL" id="CAA9248210.1"/>
    </source>
</evidence>